<proteinExistence type="predicted"/>
<dbReference type="Pfam" id="PF01694">
    <property type="entry name" value="Rhomboid"/>
    <property type="match status" value="1"/>
</dbReference>
<evidence type="ECO:0000256" key="1">
    <source>
        <dbReference type="ARBA" id="ARBA00004141"/>
    </source>
</evidence>
<gene>
    <name evidence="7" type="ORF">GCM10007940_14530</name>
</gene>
<sequence length="253" mass="28826">MDKKTIIDIYNLIKVPLILVGVLWLVHIAKISTDYNFGRYGVFPREWSGLKGILFAPLIHGDFKHLISNSVPLLVLTTIIIYFYRKVALPVYVLIYILTGFAVWLFARRSYHIGASGVVYGLVSFVFWSGVFRRNLRSIVLALVVTILYSGYFAGIVPGEDGVSWESHLFGAIAGLIVSFMVKGIVEDEDVKEDPWADEKLEPERYFFPRDIFEKTKAQRYAEIQQKQLEERARVAAEKARQAGGWESNNTLQ</sequence>
<evidence type="ECO:0000313" key="8">
    <source>
        <dbReference type="Proteomes" id="UP001156666"/>
    </source>
</evidence>
<dbReference type="PANTHER" id="PTHR43731:SF9">
    <property type="entry name" value="SLR1461 PROTEIN"/>
    <property type="match status" value="1"/>
</dbReference>
<feature type="transmembrane region" description="Helical" evidence="5">
    <location>
        <begin position="113"/>
        <end position="132"/>
    </location>
</feature>
<dbReference type="InterPro" id="IPR050925">
    <property type="entry name" value="Rhomboid_protease_S54"/>
</dbReference>
<dbReference type="GO" id="GO:0016020">
    <property type="term" value="C:membrane"/>
    <property type="evidence" value="ECO:0007669"/>
    <property type="project" value="UniProtKB-SubCell"/>
</dbReference>
<feature type="transmembrane region" description="Helical" evidence="5">
    <location>
        <begin position="66"/>
        <end position="84"/>
    </location>
</feature>
<dbReference type="InterPro" id="IPR022764">
    <property type="entry name" value="Peptidase_S54_rhomboid_dom"/>
</dbReference>
<reference evidence="7" key="1">
    <citation type="journal article" date="2014" name="Int. J. Syst. Evol. Microbiol.">
        <title>Complete genome sequence of Corynebacterium casei LMG S-19264T (=DSM 44701T), isolated from a smear-ripened cheese.</title>
        <authorList>
            <consortium name="US DOE Joint Genome Institute (JGI-PGF)"/>
            <person name="Walter F."/>
            <person name="Albersmeier A."/>
            <person name="Kalinowski J."/>
            <person name="Ruckert C."/>
        </authorList>
    </citation>
    <scope>NUCLEOTIDE SEQUENCE</scope>
    <source>
        <strain evidence="7">NBRC 108769</strain>
    </source>
</reference>
<comment type="caution">
    <text evidence="7">The sequence shown here is derived from an EMBL/GenBank/DDBJ whole genome shotgun (WGS) entry which is preliminary data.</text>
</comment>
<evidence type="ECO:0000256" key="2">
    <source>
        <dbReference type="ARBA" id="ARBA00022692"/>
    </source>
</evidence>
<feature type="transmembrane region" description="Helical" evidence="5">
    <location>
        <begin position="91"/>
        <end position="107"/>
    </location>
</feature>
<dbReference type="EMBL" id="BSOH01000007">
    <property type="protein sequence ID" value="GLR16838.1"/>
    <property type="molecule type" value="Genomic_DNA"/>
</dbReference>
<accession>A0AA37SLS9</accession>
<dbReference type="GO" id="GO:0004252">
    <property type="term" value="F:serine-type endopeptidase activity"/>
    <property type="evidence" value="ECO:0007669"/>
    <property type="project" value="InterPro"/>
</dbReference>
<dbReference type="AlphaFoldDB" id="A0AA37SLS9"/>
<evidence type="ECO:0000256" key="3">
    <source>
        <dbReference type="ARBA" id="ARBA00022989"/>
    </source>
</evidence>
<dbReference type="InterPro" id="IPR035952">
    <property type="entry name" value="Rhomboid-like_sf"/>
</dbReference>
<feature type="domain" description="Peptidase S54 rhomboid" evidence="6">
    <location>
        <begin position="53"/>
        <end position="182"/>
    </location>
</feature>
<evidence type="ECO:0000313" key="7">
    <source>
        <dbReference type="EMBL" id="GLR16838.1"/>
    </source>
</evidence>
<name>A0AA37SLS9_9BACT</name>
<feature type="transmembrane region" description="Helical" evidence="5">
    <location>
        <begin position="12"/>
        <end position="29"/>
    </location>
</feature>
<keyword evidence="8" id="KW-1185">Reference proteome</keyword>
<feature type="transmembrane region" description="Helical" evidence="5">
    <location>
        <begin position="169"/>
        <end position="186"/>
    </location>
</feature>
<keyword evidence="3 5" id="KW-1133">Transmembrane helix</keyword>
<keyword evidence="4 5" id="KW-0472">Membrane</keyword>
<comment type="subcellular location">
    <subcellularLocation>
        <location evidence="1">Membrane</location>
        <topology evidence="1">Multi-pass membrane protein</topology>
    </subcellularLocation>
</comment>
<organism evidence="7 8">
    <name type="scientific">Portibacter lacus</name>
    <dbReference type="NCBI Taxonomy" id="1099794"/>
    <lineage>
        <taxon>Bacteria</taxon>
        <taxon>Pseudomonadati</taxon>
        <taxon>Bacteroidota</taxon>
        <taxon>Saprospiria</taxon>
        <taxon>Saprospirales</taxon>
        <taxon>Haliscomenobacteraceae</taxon>
        <taxon>Portibacter</taxon>
    </lineage>
</organism>
<evidence type="ECO:0000259" key="6">
    <source>
        <dbReference type="Pfam" id="PF01694"/>
    </source>
</evidence>
<evidence type="ECO:0000256" key="5">
    <source>
        <dbReference type="SAM" id="Phobius"/>
    </source>
</evidence>
<protein>
    <recommendedName>
        <fullName evidence="6">Peptidase S54 rhomboid domain-containing protein</fullName>
    </recommendedName>
</protein>
<reference evidence="7" key="2">
    <citation type="submission" date="2023-01" db="EMBL/GenBank/DDBJ databases">
        <title>Draft genome sequence of Portibacter lacus strain NBRC 108769.</title>
        <authorList>
            <person name="Sun Q."/>
            <person name="Mori K."/>
        </authorList>
    </citation>
    <scope>NUCLEOTIDE SEQUENCE</scope>
    <source>
        <strain evidence="7">NBRC 108769</strain>
    </source>
</reference>
<dbReference type="SUPFAM" id="SSF144091">
    <property type="entry name" value="Rhomboid-like"/>
    <property type="match status" value="1"/>
</dbReference>
<dbReference type="RefSeq" id="WP_235290979.1">
    <property type="nucleotide sequence ID" value="NZ_BSOH01000007.1"/>
</dbReference>
<evidence type="ECO:0000256" key="4">
    <source>
        <dbReference type="ARBA" id="ARBA00023136"/>
    </source>
</evidence>
<keyword evidence="2 5" id="KW-0812">Transmembrane</keyword>
<dbReference type="Gene3D" id="1.20.1540.10">
    <property type="entry name" value="Rhomboid-like"/>
    <property type="match status" value="1"/>
</dbReference>
<dbReference type="Proteomes" id="UP001156666">
    <property type="component" value="Unassembled WGS sequence"/>
</dbReference>
<feature type="transmembrane region" description="Helical" evidence="5">
    <location>
        <begin position="139"/>
        <end position="157"/>
    </location>
</feature>
<dbReference type="PANTHER" id="PTHR43731">
    <property type="entry name" value="RHOMBOID PROTEASE"/>
    <property type="match status" value="1"/>
</dbReference>